<dbReference type="EMBL" id="JAATIQ010000092">
    <property type="protein sequence ID" value="KAF4384446.1"/>
    <property type="molecule type" value="Genomic_DNA"/>
</dbReference>
<dbReference type="AlphaFoldDB" id="A0A7J6HAK1"/>
<dbReference type="Proteomes" id="UP000583929">
    <property type="component" value="Unassembled WGS sequence"/>
</dbReference>
<evidence type="ECO:0000313" key="6">
    <source>
        <dbReference type="Proteomes" id="UP000583929"/>
    </source>
</evidence>
<dbReference type="EMBL" id="JAATIP010000019">
    <property type="protein sequence ID" value="KAF4392262.1"/>
    <property type="molecule type" value="Genomic_DNA"/>
</dbReference>
<dbReference type="EMBL" id="JAATIP010000019">
    <property type="protein sequence ID" value="KAF4392258.1"/>
    <property type="molecule type" value="Genomic_DNA"/>
</dbReference>
<dbReference type="EMBL" id="JAATIP010000019">
    <property type="protein sequence ID" value="KAF4392260.1"/>
    <property type="molecule type" value="Genomic_DNA"/>
</dbReference>
<organism evidence="4 5">
    <name type="scientific">Cannabis sativa</name>
    <name type="common">Hemp</name>
    <name type="synonym">Marijuana</name>
    <dbReference type="NCBI Taxonomy" id="3483"/>
    <lineage>
        <taxon>Eukaryota</taxon>
        <taxon>Viridiplantae</taxon>
        <taxon>Streptophyta</taxon>
        <taxon>Embryophyta</taxon>
        <taxon>Tracheophyta</taxon>
        <taxon>Spermatophyta</taxon>
        <taxon>Magnoliopsida</taxon>
        <taxon>eudicotyledons</taxon>
        <taxon>Gunneridae</taxon>
        <taxon>Pentapetalae</taxon>
        <taxon>rosids</taxon>
        <taxon>fabids</taxon>
        <taxon>Rosales</taxon>
        <taxon>Cannabaceae</taxon>
        <taxon>Cannabis</taxon>
    </lineage>
</organism>
<proteinExistence type="predicted"/>
<name>A0A7J6HAK1_CANSA</name>
<reference evidence="5 6" key="1">
    <citation type="journal article" date="2020" name="bioRxiv">
        <title>Sequence and annotation of 42 cannabis genomes reveals extensive copy number variation in cannabinoid synthesis and pathogen resistance genes.</title>
        <authorList>
            <person name="Mckernan K.J."/>
            <person name="Helbert Y."/>
            <person name="Kane L.T."/>
            <person name="Ebling H."/>
            <person name="Zhang L."/>
            <person name="Liu B."/>
            <person name="Eaton Z."/>
            <person name="Mclaughlin S."/>
            <person name="Kingan S."/>
            <person name="Baybayan P."/>
            <person name="Concepcion G."/>
            <person name="Jordan M."/>
            <person name="Riva A."/>
            <person name="Barbazuk W."/>
            <person name="Harkins T."/>
        </authorList>
    </citation>
    <scope>NUCLEOTIDE SEQUENCE [LARGE SCALE GENOMIC DNA]</scope>
    <source>
        <strain evidence="5 6">cv. Jamaican Lion 4</strain>
        <strain evidence="1">Father</strain>
        <strain evidence="4">Mother</strain>
        <tissue evidence="4">Leaf</tissue>
    </source>
</reference>
<evidence type="ECO:0000313" key="3">
    <source>
        <dbReference type="EMBL" id="KAF4392260.1"/>
    </source>
</evidence>
<comment type="caution">
    <text evidence="4">The sequence shown here is derived from an EMBL/GenBank/DDBJ whole genome shotgun (WGS) entry which is preliminary data.</text>
</comment>
<keyword evidence="6" id="KW-1185">Reference proteome</keyword>
<dbReference type="Proteomes" id="UP000525078">
    <property type="component" value="Unassembled WGS sequence"/>
</dbReference>
<evidence type="ECO:0000313" key="2">
    <source>
        <dbReference type="EMBL" id="KAF4392258.1"/>
    </source>
</evidence>
<evidence type="ECO:0000313" key="5">
    <source>
        <dbReference type="Proteomes" id="UP000525078"/>
    </source>
</evidence>
<evidence type="ECO:0000313" key="1">
    <source>
        <dbReference type="EMBL" id="KAF4384446.1"/>
    </source>
</evidence>
<accession>A0A7J6HAK1</accession>
<protein>
    <submittedName>
        <fullName evidence="4">Uncharacterized protein</fullName>
    </submittedName>
</protein>
<sequence>MRANVIPRVFNPGIKSTFTCVTLDPTGLCVSLGTLSPEKKKSSALASLGSLQNFPFTNTA</sequence>
<gene>
    <name evidence="2" type="ORF">F8388_012714</name>
    <name evidence="3" type="ORF">F8388_012716</name>
    <name evidence="4" type="ORF">F8388_012718</name>
    <name evidence="1" type="ORF">G4B88_028520</name>
</gene>
<evidence type="ECO:0000313" key="4">
    <source>
        <dbReference type="EMBL" id="KAF4392262.1"/>
    </source>
</evidence>